<accession>A0A1M6STJ2</accession>
<sequence length="167" mass="19401">MSIESLYTSGMDFETFISTDDESYKEKALEIYNSIEVDDDLLKRIKEINRKINILVFAEIWCPDCIINVPALKKLCDINSNIEVKIVPRKGNEKYLEDYKVNGKVKIPTFLFMDDNFNILGKFIEIPQAIRKIVSKGNQVDIIVAKRKYRKGEYINETIEDILNIIV</sequence>
<proteinExistence type="predicted"/>
<dbReference type="InterPro" id="IPR036249">
    <property type="entry name" value="Thioredoxin-like_sf"/>
</dbReference>
<gene>
    <name evidence="1" type="ORF">SAMN02745883_02149</name>
</gene>
<evidence type="ECO:0000313" key="1">
    <source>
        <dbReference type="EMBL" id="SHK47950.1"/>
    </source>
</evidence>
<reference evidence="1 2" key="1">
    <citation type="submission" date="2016-11" db="EMBL/GenBank/DDBJ databases">
        <authorList>
            <person name="Jaros S."/>
            <person name="Januszkiewicz K."/>
            <person name="Wedrychowicz H."/>
        </authorList>
    </citation>
    <scope>NUCLEOTIDE SEQUENCE [LARGE SCALE GENOMIC DNA]</scope>
    <source>
        <strain evidence="1 2">DSM 14501</strain>
    </source>
</reference>
<dbReference type="Proteomes" id="UP000184082">
    <property type="component" value="Unassembled WGS sequence"/>
</dbReference>
<dbReference type="AlphaFoldDB" id="A0A1M6STJ2"/>
<protein>
    <submittedName>
        <fullName evidence="1">Thioredoxin</fullName>
    </submittedName>
</protein>
<organism evidence="1 2">
    <name type="scientific">Caminicella sporogenes DSM 14501</name>
    <dbReference type="NCBI Taxonomy" id="1121266"/>
    <lineage>
        <taxon>Bacteria</taxon>
        <taxon>Bacillati</taxon>
        <taxon>Bacillota</taxon>
        <taxon>Clostridia</taxon>
        <taxon>Peptostreptococcales</taxon>
        <taxon>Caminicellaceae</taxon>
        <taxon>Caminicella</taxon>
    </lineage>
</organism>
<evidence type="ECO:0000313" key="2">
    <source>
        <dbReference type="Proteomes" id="UP000184082"/>
    </source>
</evidence>
<name>A0A1M6STJ2_9FIRM</name>
<dbReference type="STRING" id="1121266.SAMN02745883_02149"/>
<dbReference type="RefSeq" id="WP_072968395.1">
    <property type="nucleotide sequence ID" value="NZ_FRAJ01000020.1"/>
</dbReference>
<keyword evidence="2" id="KW-1185">Reference proteome</keyword>
<dbReference type="Gene3D" id="3.40.30.10">
    <property type="entry name" value="Glutaredoxin"/>
    <property type="match status" value="1"/>
</dbReference>
<dbReference type="Pfam" id="PF14595">
    <property type="entry name" value="Thioredoxin_9"/>
    <property type="match status" value="1"/>
</dbReference>
<dbReference type="EMBL" id="FRAJ01000020">
    <property type="protein sequence ID" value="SHK47950.1"/>
    <property type="molecule type" value="Genomic_DNA"/>
</dbReference>
<dbReference type="CDD" id="cd01659">
    <property type="entry name" value="TRX_superfamily"/>
    <property type="match status" value="1"/>
</dbReference>
<dbReference type="SUPFAM" id="SSF52833">
    <property type="entry name" value="Thioredoxin-like"/>
    <property type="match status" value="1"/>
</dbReference>